<sequence>MRMKEKGEWIRESYEVIDAFPFVQGVLYYTAYRQKNEAVSEGEPVRTRFVHALDARAFHGESGRDFEKLLMRDEDAFFPVQEVFIEDGVLYQVYRKLEGTLLAHYLYHTLPLPLDRAMWILRRITGHLLRLYDQDQFTMVHPQNVLLAPGGAVRFIYGGPVGLLPKGGLHPQPSADGQRREDTYDAFTVGALAYTMFTGNSPTAFSLTPAPIRQFREDVPEELEDWIMRTLSFNPEQRPTIEEMARFFHKVTAKIEGESEGLFGWERMLL</sequence>
<accession>A0A8D5UDZ9</accession>
<dbReference type="SUPFAM" id="SSF56112">
    <property type="entry name" value="Protein kinase-like (PK-like)"/>
    <property type="match status" value="1"/>
</dbReference>
<reference evidence="1" key="2">
    <citation type="journal article" date="2021" name="Microbiol. Resour. Announc.">
        <title>Complete Genome Sequence of Polycladomyces abyssicola JIR-001T, Isolated from Hemipelagic Sediment in Deep Seawater.</title>
        <authorList>
            <person name="Tsubouchi T."/>
            <person name="Kaneko Y."/>
        </authorList>
    </citation>
    <scope>NUCLEOTIDE SEQUENCE</scope>
    <source>
        <strain evidence="1">JIR-001</strain>
    </source>
</reference>
<evidence type="ECO:0008006" key="3">
    <source>
        <dbReference type="Google" id="ProtNLM"/>
    </source>
</evidence>
<dbReference type="InterPro" id="IPR011009">
    <property type="entry name" value="Kinase-like_dom_sf"/>
</dbReference>
<protein>
    <recommendedName>
        <fullName evidence="3">Protein kinase domain-containing protein</fullName>
    </recommendedName>
</protein>
<dbReference type="KEGG" id="pabs:JIR001_01300"/>
<dbReference type="RefSeq" id="WP_212773749.1">
    <property type="nucleotide sequence ID" value="NZ_AP024601.1"/>
</dbReference>
<dbReference type="Gene3D" id="1.10.510.10">
    <property type="entry name" value="Transferase(Phosphotransferase) domain 1"/>
    <property type="match status" value="1"/>
</dbReference>
<dbReference type="AlphaFoldDB" id="A0A8D5UDZ9"/>
<evidence type="ECO:0000313" key="2">
    <source>
        <dbReference type="Proteomes" id="UP000677436"/>
    </source>
</evidence>
<reference evidence="1" key="1">
    <citation type="journal article" date="2013" name="Int. J. Syst. Evol. Microbiol.">
        <title>Polycladomyces abyssicola gen. nov., sp. nov., a thermophilic filamentous bacterium isolated from hemipelagic sediment.</title>
        <authorList>
            <person name="Tsubouchi T."/>
            <person name="Shimane Y."/>
            <person name="Mori K."/>
            <person name="Usui K."/>
            <person name="Hiraki T."/>
            <person name="Tame A."/>
            <person name="Uematsu K."/>
            <person name="Maruyama T."/>
            <person name="Hatada Y."/>
        </authorList>
    </citation>
    <scope>NUCLEOTIDE SEQUENCE</scope>
    <source>
        <strain evidence="1">JIR-001</strain>
    </source>
</reference>
<name>A0A8D5UDZ9_9BACL</name>
<keyword evidence="2" id="KW-1185">Reference proteome</keyword>
<dbReference type="EMBL" id="AP024601">
    <property type="protein sequence ID" value="BCU80347.1"/>
    <property type="molecule type" value="Genomic_DNA"/>
</dbReference>
<dbReference type="Proteomes" id="UP000677436">
    <property type="component" value="Chromosome"/>
</dbReference>
<gene>
    <name evidence="1" type="ORF">JIR001_01300</name>
</gene>
<evidence type="ECO:0000313" key="1">
    <source>
        <dbReference type="EMBL" id="BCU80347.1"/>
    </source>
</evidence>
<proteinExistence type="predicted"/>
<organism evidence="1 2">
    <name type="scientific">Polycladomyces abyssicola</name>
    <dbReference type="NCBI Taxonomy" id="1125966"/>
    <lineage>
        <taxon>Bacteria</taxon>
        <taxon>Bacillati</taxon>
        <taxon>Bacillota</taxon>
        <taxon>Bacilli</taxon>
        <taxon>Bacillales</taxon>
        <taxon>Thermoactinomycetaceae</taxon>
        <taxon>Polycladomyces</taxon>
    </lineage>
</organism>